<gene>
    <name evidence="1" type="ORF">P0Y56_12735</name>
</gene>
<evidence type="ECO:0000313" key="2">
    <source>
        <dbReference type="Proteomes" id="UP001218362"/>
    </source>
</evidence>
<dbReference type="NCBIfam" id="NF006040">
    <property type="entry name" value="PRK08183.1"/>
    <property type="match status" value="1"/>
</dbReference>
<sequence>MGILGKIFTWWDGATIGTLLNSSLKGEQVGTDVQGNRYFRSKKKVAAGQPLGGRERRWVIYSGANDASRVPAEWHGWLHGSFDGVPESNLPPARIWEVDYTPNATGTAQAYRPAGALERGGVRARATGDYEAWSPDGDNLVSSADA</sequence>
<dbReference type="KEGG" id="acob:P0Y56_12735"/>
<protein>
    <submittedName>
        <fullName evidence="1">NADH:ubiquinone oxidoreductase subunit NDUFA12</fullName>
    </submittedName>
</protein>
<dbReference type="EMBL" id="CP119316">
    <property type="protein sequence ID" value="WEK45887.1"/>
    <property type="molecule type" value="Genomic_DNA"/>
</dbReference>
<dbReference type="AlphaFoldDB" id="A0AAJ5X782"/>
<reference evidence="1" key="1">
    <citation type="submission" date="2023-03" db="EMBL/GenBank/DDBJ databases">
        <title>Andean soil-derived lignocellulolytic bacterial consortium as a source of novel taxa and putative plastic-active enzymes.</title>
        <authorList>
            <person name="Diaz-Garcia L."/>
            <person name="Chuvochina M."/>
            <person name="Feuerriegel G."/>
            <person name="Bunk B."/>
            <person name="Sproer C."/>
            <person name="Streit W.R."/>
            <person name="Rodriguez L.M."/>
            <person name="Overmann J."/>
            <person name="Jimenez D.J."/>
        </authorList>
    </citation>
    <scope>NUCLEOTIDE SEQUENCE</scope>
    <source>
        <strain evidence="1">MAG 26</strain>
    </source>
</reference>
<evidence type="ECO:0000313" key="1">
    <source>
        <dbReference type="EMBL" id="WEK45887.1"/>
    </source>
</evidence>
<dbReference type="PANTHER" id="PTHR12910:SF2">
    <property type="entry name" value="NADH DEHYDROGENASE [UBIQUINONE] 1 ALPHA SUBCOMPLEX SUBUNIT 12"/>
    <property type="match status" value="1"/>
</dbReference>
<accession>A0AAJ5X782</accession>
<dbReference type="PANTHER" id="PTHR12910">
    <property type="entry name" value="NADH-UBIQUINONE OXIDOREDUCTASE SUBUNIT B17.2"/>
    <property type="match status" value="1"/>
</dbReference>
<organism evidence="1 2">
    <name type="scientific">Candidatus Andeanibacterium colombiense</name>
    <dbReference type="NCBI Taxonomy" id="3121345"/>
    <lineage>
        <taxon>Bacteria</taxon>
        <taxon>Pseudomonadati</taxon>
        <taxon>Pseudomonadota</taxon>
        <taxon>Alphaproteobacteria</taxon>
        <taxon>Sphingomonadales</taxon>
        <taxon>Sphingomonadaceae</taxon>
        <taxon>Candidatus Andeanibacterium</taxon>
    </lineage>
</organism>
<dbReference type="InterPro" id="IPR007763">
    <property type="entry name" value="NDUFA12"/>
</dbReference>
<dbReference type="GO" id="GO:0045271">
    <property type="term" value="C:respiratory chain complex I"/>
    <property type="evidence" value="ECO:0007669"/>
    <property type="project" value="InterPro"/>
</dbReference>
<name>A0AAJ5X782_9SPHN</name>
<dbReference type="GO" id="GO:0006979">
    <property type="term" value="P:response to oxidative stress"/>
    <property type="evidence" value="ECO:0007669"/>
    <property type="project" value="TreeGrafter"/>
</dbReference>
<dbReference type="Pfam" id="PF05071">
    <property type="entry name" value="NDUFA12"/>
    <property type="match status" value="1"/>
</dbReference>
<proteinExistence type="predicted"/>
<dbReference type="Proteomes" id="UP001218362">
    <property type="component" value="Chromosome"/>
</dbReference>